<dbReference type="Proteomes" id="UP001050691">
    <property type="component" value="Unassembled WGS sequence"/>
</dbReference>
<accession>A0AAV5AKS5</accession>
<dbReference type="InterPro" id="IPR029058">
    <property type="entry name" value="AB_hydrolase_fold"/>
</dbReference>
<comment type="caution">
    <text evidence="1">The sequence shown here is derived from an EMBL/GenBank/DDBJ whole genome shotgun (WGS) entry which is preliminary data.</text>
</comment>
<protein>
    <submittedName>
        <fullName evidence="1">Uncharacterized protein</fullName>
    </submittedName>
</protein>
<dbReference type="Gene3D" id="3.40.50.1820">
    <property type="entry name" value="alpha/beta hydrolase"/>
    <property type="match status" value="1"/>
</dbReference>
<name>A0AAV5AKS5_9AGAM</name>
<evidence type="ECO:0000313" key="1">
    <source>
        <dbReference type="EMBL" id="GJJ13299.1"/>
    </source>
</evidence>
<reference evidence="1" key="1">
    <citation type="submission" date="2021-10" db="EMBL/GenBank/DDBJ databases">
        <title>De novo Genome Assembly of Clathrus columnatus (Basidiomycota, Fungi) Using Illumina and Nanopore Sequence Data.</title>
        <authorList>
            <person name="Ogiso-Tanaka E."/>
            <person name="Itagaki H."/>
            <person name="Hosoya T."/>
            <person name="Hosaka K."/>
        </authorList>
    </citation>
    <scope>NUCLEOTIDE SEQUENCE</scope>
    <source>
        <strain evidence="1">MO-923</strain>
    </source>
</reference>
<evidence type="ECO:0000313" key="2">
    <source>
        <dbReference type="Proteomes" id="UP001050691"/>
    </source>
</evidence>
<dbReference type="SUPFAM" id="SSF53474">
    <property type="entry name" value="alpha/beta-Hydrolases"/>
    <property type="match status" value="1"/>
</dbReference>
<keyword evidence="2" id="KW-1185">Reference proteome</keyword>
<proteinExistence type="predicted"/>
<organism evidence="1 2">
    <name type="scientific">Clathrus columnatus</name>
    <dbReference type="NCBI Taxonomy" id="1419009"/>
    <lineage>
        <taxon>Eukaryota</taxon>
        <taxon>Fungi</taxon>
        <taxon>Dikarya</taxon>
        <taxon>Basidiomycota</taxon>
        <taxon>Agaricomycotina</taxon>
        <taxon>Agaricomycetes</taxon>
        <taxon>Phallomycetidae</taxon>
        <taxon>Phallales</taxon>
        <taxon>Clathraceae</taxon>
        <taxon>Clathrus</taxon>
    </lineage>
</organism>
<dbReference type="AlphaFoldDB" id="A0AAV5AKS5"/>
<dbReference type="EMBL" id="BPWL01000008">
    <property type="protein sequence ID" value="GJJ13299.1"/>
    <property type="molecule type" value="Genomic_DNA"/>
</dbReference>
<gene>
    <name evidence="1" type="ORF">Clacol_007551</name>
</gene>
<sequence>MIAFDQRNAGRTKSQHSGRRDSYVDAADLAFALELLQIPPVHIFAVQLNSIWSACRFSLLFPSKCLSLCLCGVPADEPLDWVKKAFMDLVEIWAFPTTLEVYEEAILEMSYFMWSGVAEWWMINSPPAKRRTVLELSLCILPQYIGITHRVFLDFLCRQPAVPPFTPGKPDVLKMAKDALHLLADLKGDPSISQRDPSTPLSFSMWSEEVAEAFQAQIDEFGIGIDKVFSPLDANGQPIRKFSSRHDDEWSSDHFAVLRETVKNLLQGVKVETQAVGQEILSWHPASIK</sequence>